<accession>A0ABR1KTZ3</accession>
<gene>
    <name evidence="1" type="ORF">IWZ03DRAFT_139914</name>
</gene>
<comment type="caution">
    <text evidence="1">The sequence shown here is derived from an EMBL/GenBank/DDBJ whole genome shotgun (WGS) entry which is preliminary data.</text>
</comment>
<name>A0ABR1KTZ3_9PEZI</name>
<protein>
    <submittedName>
        <fullName evidence="1">Uncharacterized protein</fullName>
    </submittedName>
</protein>
<dbReference type="EMBL" id="JBBPHU010000003">
    <property type="protein sequence ID" value="KAK7520506.1"/>
    <property type="molecule type" value="Genomic_DNA"/>
</dbReference>
<keyword evidence="2" id="KW-1185">Reference proteome</keyword>
<sequence>MWRCCTPRSAPKHHCITVLHRILAGSCTVSSFLRSALAKTVLVVEFGIWIGPIELRIWKTSCLILLFWTDAPLLFDRGF</sequence>
<organism evidence="1 2">
    <name type="scientific">Phyllosticta citriasiana</name>
    <dbReference type="NCBI Taxonomy" id="595635"/>
    <lineage>
        <taxon>Eukaryota</taxon>
        <taxon>Fungi</taxon>
        <taxon>Dikarya</taxon>
        <taxon>Ascomycota</taxon>
        <taxon>Pezizomycotina</taxon>
        <taxon>Dothideomycetes</taxon>
        <taxon>Dothideomycetes incertae sedis</taxon>
        <taxon>Botryosphaeriales</taxon>
        <taxon>Phyllostictaceae</taxon>
        <taxon>Phyllosticta</taxon>
    </lineage>
</organism>
<reference evidence="1 2" key="1">
    <citation type="submission" date="2024-04" db="EMBL/GenBank/DDBJ databases">
        <title>Phyllosticta paracitricarpa is synonymous to the EU quarantine fungus P. citricarpa based on phylogenomic analyses.</title>
        <authorList>
            <consortium name="Lawrence Berkeley National Laboratory"/>
            <person name="Van Ingen-Buijs V.A."/>
            <person name="Van Westerhoven A.C."/>
            <person name="Haridas S."/>
            <person name="Skiadas P."/>
            <person name="Martin F."/>
            <person name="Groenewald J.Z."/>
            <person name="Crous P.W."/>
            <person name="Seidl M.F."/>
        </authorList>
    </citation>
    <scope>NUCLEOTIDE SEQUENCE [LARGE SCALE GENOMIC DNA]</scope>
    <source>
        <strain evidence="1 2">CBS 123371</strain>
    </source>
</reference>
<evidence type="ECO:0000313" key="2">
    <source>
        <dbReference type="Proteomes" id="UP001363622"/>
    </source>
</evidence>
<evidence type="ECO:0000313" key="1">
    <source>
        <dbReference type="EMBL" id="KAK7520506.1"/>
    </source>
</evidence>
<dbReference type="Proteomes" id="UP001363622">
    <property type="component" value="Unassembled WGS sequence"/>
</dbReference>
<proteinExistence type="predicted"/>